<evidence type="ECO:0000256" key="1">
    <source>
        <dbReference type="SAM" id="MobiDB-lite"/>
    </source>
</evidence>
<keyword evidence="3" id="KW-1185">Reference proteome</keyword>
<dbReference type="PANTHER" id="PTHR38645:SF1">
    <property type="entry name" value="YALI0F12243P"/>
    <property type="match status" value="1"/>
</dbReference>
<proteinExistence type="predicted"/>
<feature type="compositionally biased region" description="Basic residues" evidence="1">
    <location>
        <begin position="212"/>
        <end position="225"/>
    </location>
</feature>
<evidence type="ECO:0000313" key="3">
    <source>
        <dbReference type="Proteomes" id="UP001271007"/>
    </source>
</evidence>
<dbReference type="PANTHER" id="PTHR38645">
    <property type="entry name" value="CHROMOSOME 9, WHOLE GENOME SHOTGUN SEQUENCE"/>
    <property type="match status" value="1"/>
</dbReference>
<reference evidence="2" key="1">
    <citation type="submission" date="2023-04" db="EMBL/GenBank/DDBJ databases">
        <title>Black Yeasts Isolated from many extreme environments.</title>
        <authorList>
            <person name="Coleine C."/>
            <person name="Stajich J.E."/>
            <person name="Selbmann L."/>
        </authorList>
    </citation>
    <scope>NUCLEOTIDE SEQUENCE</scope>
    <source>
        <strain evidence="2">CCFEE 5312</strain>
    </source>
</reference>
<sequence length="286" mass="31073">MDSIHHLSTSLPRTRRRMDPPELLSDFKAAALSVTNLYKTSAAHQEKARGLGYQDALEDLLAFLDAQNLGLMDGEGWRVRQWATQKLTDDGGLRQGGSDGDDEAEEQARDVSTRAASRSSSPEVGRKVPPMPTASSELQEDERSTARRHTASEPPLQQQQVPSSDNFTFRSSHAYPTNHDRDGSMDLDAASTAPGTPSSMSTTTPDTTSVRIHSRPTRGSRHNRRNAAASTNNNNNSAINLNLGSGAGSKRKIPYPDFFDISGMNFDQQGGRDNGSGRGGKRGRHV</sequence>
<dbReference type="AlphaFoldDB" id="A0AAJ0DIE8"/>
<protein>
    <submittedName>
        <fullName evidence="2">Uncharacterized protein</fullName>
    </submittedName>
</protein>
<feature type="compositionally biased region" description="Polar residues" evidence="1">
    <location>
        <begin position="155"/>
        <end position="175"/>
    </location>
</feature>
<feature type="compositionally biased region" description="Polar residues" evidence="1">
    <location>
        <begin position="1"/>
        <end position="12"/>
    </location>
</feature>
<feature type="region of interest" description="Disordered" evidence="1">
    <location>
        <begin position="88"/>
        <end position="286"/>
    </location>
</feature>
<name>A0AAJ0DIE8_9PEZI</name>
<comment type="caution">
    <text evidence="2">The sequence shown here is derived from an EMBL/GenBank/DDBJ whole genome shotgun (WGS) entry which is preliminary data.</text>
</comment>
<feature type="region of interest" description="Disordered" evidence="1">
    <location>
        <begin position="1"/>
        <end position="20"/>
    </location>
</feature>
<dbReference type="EMBL" id="JAWDJX010000011">
    <property type="protein sequence ID" value="KAK3054552.1"/>
    <property type="molecule type" value="Genomic_DNA"/>
</dbReference>
<gene>
    <name evidence="2" type="ORF">LTR09_004281</name>
</gene>
<feature type="compositionally biased region" description="Low complexity" evidence="1">
    <location>
        <begin position="226"/>
        <end position="244"/>
    </location>
</feature>
<dbReference type="Proteomes" id="UP001271007">
    <property type="component" value="Unassembled WGS sequence"/>
</dbReference>
<feature type="compositionally biased region" description="Low complexity" evidence="1">
    <location>
        <begin position="189"/>
        <end position="209"/>
    </location>
</feature>
<evidence type="ECO:0000313" key="2">
    <source>
        <dbReference type="EMBL" id="KAK3054552.1"/>
    </source>
</evidence>
<accession>A0AAJ0DIE8</accession>
<organism evidence="2 3">
    <name type="scientific">Extremus antarcticus</name>
    <dbReference type="NCBI Taxonomy" id="702011"/>
    <lineage>
        <taxon>Eukaryota</taxon>
        <taxon>Fungi</taxon>
        <taxon>Dikarya</taxon>
        <taxon>Ascomycota</taxon>
        <taxon>Pezizomycotina</taxon>
        <taxon>Dothideomycetes</taxon>
        <taxon>Dothideomycetidae</taxon>
        <taxon>Mycosphaerellales</taxon>
        <taxon>Extremaceae</taxon>
        <taxon>Extremus</taxon>
    </lineage>
</organism>